<dbReference type="KEGG" id="njp:NEJAP_1174"/>
<accession>A0A7R6PTE7</accession>
<evidence type="ECO:0000313" key="2">
    <source>
        <dbReference type="Proteomes" id="UP000595332"/>
    </source>
</evidence>
<organism evidence="1 2">
    <name type="scientific">Neptunomonas japonica JAMM 1380</name>
    <dbReference type="NCBI Taxonomy" id="1441457"/>
    <lineage>
        <taxon>Bacteria</taxon>
        <taxon>Pseudomonadati</taxon>
        <taxon>Pseudomonadota</taxon>
        <taxon>Gammaproteobacteria</taxon>
        <taxon>Oceanospirillales</taxon>
        <taxon>Oceanospirillaceae</taxon>
        <taxon>Neptunomonas</taxon>
    </lineage>
</organism>
<dbReference type="Proteomes" id="UP000595332">
    <property type="component" value="Chromosome"/>
</dbReference>
<keyword evidence="2" id="KW-1185">Reference proteome</keyword>
<gene>
    <name evidence="1" type="ORF">NEJAP_1174</name>
</gene>
<dbReference type="AlphaFoldDB" id="A0A7R6PTE7"/>
<dbReference type="EMBL" id="AP014546">
    <property type="protein sequence ID" value="BBB29128.1"/>
    <property type="molecule type" value="Genomic_DNA"/>
</dbReference>
<proteinExistence type="predicted"/>
<reference evidence="1 2" key="1">
    <citation type="journal article" date="2008" name="Int. J. Syst. Evol. Microbiol.">
        <title>Neptunomonas japonica sp. nov., an Osedax japonicus symbiont-like bacterium isolated from sediment adjacent to sperm whale carcasses off Kagoshima, Japan.</title>
        <authorList>
            <person name="Miyazaki M."/>
            <person name="Nogi Y."/>
            <person name="Fujiwara Y."/>
            <person name="Kawato M."/>
            <person name="Kubokawa K."/>
            <person name="Horikoshi K."/>
        </authorList>
    </citation>
    <scope>NUCLEOTIDE SEQUENCE [LARGE SCALE GENOMIC DNA]</scope>
    <source>
        <strain evidence="1 2">JAMM 1380</strain>
    </source>
</reference>
<dbReference type="RefSeq" id="WP_201349761.1">
    <property type="nucleotide sequence ID" value="NZ_AP014546.1"/>
</dbReference>
<protein>
    <submittedName>
        <fullName evidence="1">Uncharacterized protein</fullName>
    </submittedName>
</protein>
<evidence type="ECO:0000313" key="1">
    <source>
        <dbReference type="EMBL" id="BBB29128.1"/>
    </source>
</evidence>
<sequence>MSVHSVFIPVLSMYSVLMVGFLESHVFAAESLDQVEIGADWEKVEDEELDSLRGGFTLPSGLVVDFSFDKRVYQNGIESFYSYFELPENAELGRTRTQISDMATDFSNMVLNSVTQNTLDNQVIKTLNTISIDISNVKNAQFDINNTHVFRDLVSPTYK</sequence>
<name>A0A7R6PTE7_9GAMM</name>